<evidence type="ECO:0000256" key="1">
    <source>
        <dbReference type="ARBA" id="ARBA00023015"/>
    </source>
</evidence>
<dbReference type="PANTHER" id="PTHR46796">
    <property type="entry name" value="HTH-TYPE TRANSCRIPTIONAL ACTIVATOR RHAS-RELATED"/>
    <property type="match status" value="1"/>
</dbReference>
<proteinExistence type="predicted"/>
<accession>A0ABN2CYV1</accession>
<keyword evidence="7" id="KW-1185">Reference proteome</keyword>
<dbReference type="SUPFAM" id="SSF46689">
    <property type="entry name" value="Homeodomain-like"/>
    <property type="match status" value="2"/>
</dbReference>
<evidence type="ECO:0000256" key="2">
    <source>
        <dbReference type="ARBA" id="ARBA00023125"/>
    </source>
</evidence>
<feature type="region of interest" description="Disordered" evidence="4">
    <location>
        <begin position="250"/>
        <end position="301"/>
    </location>
</feature>
<dbReference type="PROSITE" id="PS01124">
    <property type="entry name" value="HTH_ARAC_FAMILY_2"/>
    <property type="match status" value="1"/>
</dbReference>
<feature type="compositionally biased region" description="Low complexity" evidence="4">
    <location>
        <begin position="287"/>
        <end position="301"/>
    </location>
</feature>
<sequence>MFMADSRRTAARFDLGQLNHHILGRRETLSVPGPQWFLVLDGTAYLETAGGSTPLAVGDAAWVDARTAFAIASDEGAKLAIGDLRVVVATQPVPSPLLVRGFADRHAGVADLVRGCPLDGVCRATVFADGYGTLIGAAMTDSWQQDQGPVPEAGDPLVTRVLEAVVADPANKWSVESLAGLVHLSRSALSARFQKALGRSPVRMLREVRMGEARRLLSDPLLPVEAVAARCGYGSIAAFSRAFAADHGSSPQSWRSHALHDDPGTAKPAEPTRLQDGRRTAKPIPLSAAQTAPTVSAAATP</sequence>
<dbReference type="InterPro" id="IPR018062">
    <property type="entry name" value="HTH_AraC-typ_CS"/>
</dbReference>
<dbReference type="Proteomes" id="UP001500190">
    <property type="component" value="Unassembled WGS sequence"/>
</dbReference>
<keyword evidence="3" id="KW-0804">Transcription</keyword>
<comment type="caution">
    <text evidence="6">The sequence shown here is derived from an EMBL/GenBank/DDBJ whole genome shotgun (WGS) entry which is preliminary data.</text>
</comment>
<feature type="domain" description="HTH araC/xylS-type" evidence="5">
    <location>
        <begin position="159"/>
        <end position="257"/>
    </location>
</feature>
<evidence type="ECO:0000256" key="3">
    <source>
        <dbReference type="ARBA" id="ARBA00023163"/>
    </source>
</evidence>
<dbReference type="SUPFAM" id="SSF51182">
    <property type="entry name" value="RmlC-like cupins"/>
    <property type="match status" value="1"/>
</dbReference>
<dbReference type="SMART" id="SM00342">
    <property type="entry name" value="HTH_ARAC"/>
    <property type="match status" value="1"/>
</dbReference>
<dbReference type="InterPro" id="IPR018060">
    <property type="entry name" value="HTH_AraC"/>
</dbReference>
<evidence type="ECO:0000256" key="4">
    <source>
        <dbReference type="SAM" id="MobiDB-lite"/>
    </source>
</evidence>
<dbReference type="PANTHER" id="PTHR46796:SF13">
    <property type="entry name" value="HTH-TYPE TRANSCRIPTIONAL ACTIVATOR RHAS"/>
    <property type="match status" value="1"/>
</dbReference>
<dbReference type="Gene3D" id="1.10.10.60">
    <property type="entry name" value="Homeodomain-like"/>
    <property type="match status" value="1"/>
</dbReference>
<keyword evidence="1" id="KW-0805">Transcription regulation</keyword>
<dbReference type="Pfam" id="PF12833">
    <property type="entry name" value="HTH_18"/>
    <property type="match status" value="1"/>
</dbReference>
<evidence type="ECO:0000259" key="5">
    <source>
        <dbReference type="PROSITE" id="PS01124"/>
    </source>
</evidence>
<gene>
    <name evidence="6" type="ORF">GCM10009742_05580</name>
</gene>
<dbReference type="InterPro" id="IPR050204">
    <property type="entry name" value="AraC_XylS_family_regulators"/>
</dbReference>
<dbReference type="InterPro" id="IPR009057">
    <property type="entry name" value="Homeodomain-like_sf"/>
</dbReference>
<organism evidence="6 7">
    <name type="scientific">Kribbella karoonensis</name>
    <dbReference type="NCBI Taxonomy" id="324851"/>
    <lineage>
        <taxon>Bacteria</taxon>
        <taxon>Bacillati</taxon>
        <taxon>Actinomycetota</taxon>
        <taxon>Actinomycetes</taxon>
        <taxon>Propionibacteriales</taxon>
        <taxon>Kribbellaceae</taxon>
        <taxon>Kribbella</taxon>
    </lineage>
</organism>
<reference evidence="6 7" key="1">
    <citation type="journal article" date="2019" name="Int. J. Syst. Evol. Microbiol.">
        <title>The Global Catalogue of Microorganisms (GCM) 10K type strain sequencing project: providing services to taxonomists for standard genome sequencing and annotation.</title>
        <authorList>
            <consortium name="The Broad Institute Genomics Platform"/>
            <consortium name="The Broad Institute Genome Sequencing Center for Infectious Disease"/>
            <person name="Wu L."/>
            <person name="Ma J."/>
        </authorList>
    </citation>
    <scope>NUCLEOTIDE SEQUENCE [LARGE SCALE GENOMIC DNA]</scope>
    <source>
        <strain evidence="6 7">JCM 14304</strain>
    </source>
</reference>
<keyword evidence="2" id="KW-0238">DNA-binding</keyword>
<evidence type="ECO:0000313" key="7">
    <source>
        <dbReference type="Proteomes" id="UP001500190"/>
    </source>
</evidence>
<dbReference type="InterPro" id="IPR011051">
    <property type="entry name" value="RmlC_Cupin_sf"/>
</dbReference>
<protein>
    <recommendedName>
        <fullName evidence="5">HTH araC/xylS-type domain-containing protein</fullName>
    </recommendedName>
</protein>
<name>A0ABN2CYV1_9ACTN</name>
<evidence type="ECO:0000313" key="6">
    <source>
        <dbReference type="EMBL" id="GAA1566925.1"/>
    </source>
</evidence>
<dbReference type="EMBL" id="BAAAND010000001">
    <property type="protein sequence ID" value="GAA1566925.1"/>
    <property type="molecule type" value="Genomic_DNA"/>
</dbReference>
<dbReference type="PROSITE" id="PS00041">
    <property type="entry name" value="HTH_ARAC_FAMILY_1"/>
    <property type="match status" value="1"/>
</dbReference>